<evidence type="ECO:0000313" key="2">
    <source>
        <dbReference type="Proteomes" id="UP000001505"/>
    </source>
</evidence>
<reference evidence="1 2" key="1">
    <citation type="journal article" date="2010" name="PLoS ONE">
        <title>The Waddlia genome: a window into chlamydial biology.</title>
        <authorList>
            <person name="Bertelli C."/>
            <person name="Collyn F."/>
            <person name="Croxatto A."/>
            <person name="Ruckert C."/>
            <person name="Polkinghorne A."/>
            <person name="Kebbi-Beghdadi C."/>
            <person name="Goesmann A."/>
            <person name="Vaughan L."/>
            <person name="Greub G."/>
        </authorList>
    </citation>
    <scope>NUCLEOTIDE SEQUENCE [LARGE SCALE GENOMIC DNA]</scope>
    <source>
        <strain evidence="2">ATCC VR-1470 / WSU 86-1044</strain>
    </source>
</reference>
<protein>
    <submittedName>
        <fullName evidence="1">Uncharacterized protein</fullName>
    </submittedName>
</protein>
<dbReference type="AlphaFoldDB" id="D6YV92"/>
<evidence type="ECO:0000313" key="1">
    <source>
        <dbReference type="EMBL" id="ADI38053.1"/>
    </source>
</evidence>
<proteinExistence type="predicted"/>
<name>D6YV92_WADCW</name>
<organism evidence="1 2">
    <name type="scientific">Waddlia chondrophila (strain ATCC VR-1470 / WSU 86-1044)</name>
    <dbReference type="NCBI Taxonomy" id="716544"/>
    <lineage>
        <taxon>Bacteria</taxon>
        <taxon>Pseudomonadati</taxon>
        <taxon>Chlamydiota</taxon>
        <taxon>Chlamydiia</taxon>
        <taxon>Parachlamydiales</taxon>
        <taxon>Waddliaceae</taxon>
        <taxon>Waddlia</taxon>
    </lineage>
</organism>
<dbReference type="HOGENOM" id="CLU_762787_0_0_0"/>
<gene>
    <name evidence="1" type="ordered locus">wcw_0686</name>
</gene>
<dbReference type="Proteomes" id="UP000001505">
    <property type="component" value="Chromosome"/>
</dbReference>
<dbReference type="EMBL" id="CP001928">
    <property type="protein sequence ID" value="ADI38053.1"/>
    <property type="molecule type" value="Genomic_DNA"/>
</dbReference>
<sequence>MYQVSNSPLSPQFTPGKTDEEFSVRWVSLDEFKKNLSTSDDPLFHNRLNHFLNQLTPIHKSQSIDIDYYQAWLNISAGSLRAFQCEFNLEIYAVFGPFESNALTQESSQETNTHTFLHIKIFDEEQRETPLIQLRINPQGNIAELVYIQKGEHLSGNQMKDLALCLLNTLKPDLVYLNDDAKFTMETLTVPIRSYLPLISPTGETWYGKDGFSPLFCKDLQTSDPEIKISQDPTEYYLAVAFARNMTIKNLYQSVLPEEAKPLLLDLCKRYLPHINMTNIQRNMRRLANVKLCELGCEIYKSLSTSQGKKDFTFFVQQIISRNSDSSHSFYQALDQIYLTSLWRYSYKDSQENTSFLSFQNLY</sequence>
<accession>D6YV92</accession>
<keyword evidence="2" id="KW-1185">Reference proteome</keyword>
<dbReference type="KEGG" id="wch:wcw_0686"/>
<dbReference type="RefSeq" id="WP_013181772.1">
    <property type="nucleotide sequence ID" value="NC_014225.1"/>
</dbReference>